<dbReference type="EC" id="2.7.1.12" evidence="3 9"/>
<dbReference type="Gene3D" id="3.40.50.300">
    <property type="entry name" value="P-loop containing nucleotide triphosphate hydrolases"/>
    <property type="match status" value="1"/>
</dbReference>
<comment type="caution">
    <text evidence="10">The sequence shown here is derived from an EMBL/GenBank/DDBJ whole genome shotgun (WGS) entry which is preliminary data.</text>
</comment>
<evidence type="ECO:0000256" key="9">
    <source>
        <dbReference type="RuleBase" id="RU363066"/>
    </source>
</evidence>
<name>A0ABP4GLS3_9PSEU</name>
<dbReference type="Pfam" id="PF13671">
    <property type="entry name" value="AAA_33"/>
    <property type="match status" value="1"/>
</dbReference>
<evidence type="ECO:0000256" key="5">
    <source>
        <dbReference type="ARBA" id="ARBA00022741"/>
    </source>
</evidence>
<dbReference type="SUPFAM" id="SSF52540">
    <property type="entry name" value="P-loop containing nucleoside triphosphate hydrolases"/>
    <property type="match status" value="1"/>
</dbReference>
<dbReference type="PANTHER" id="PTHR43442:SF3">
    <property type="entry name" value="GLUCONOKINASE-RELATED"/>
    <property type="match status" value="1"/>
</dbReference>
<dbReference type="NCBIfam" id="TIGR01313">
    <property type="entry name" value="therm_gnt_kin"/>
    <property type="match status" value="1"/>
</dbReference>
<dbReference type="PANTHER" id="PTHR43442">
    <property type="entry name" value="GLUCONOKINASE-RELATED"/>
    <property type="match status" value="1"/>
</dbReference>
<dbReference type="Proteomes" id="UP001500653">
    <property type="component" value="Unassembled WGS sequence"/>
</dbReference>
<evidence type="ECO:0000313" key="11">
    <source>
        <dbReference type="Proteomes" id="UP001500653"/>
    </source>
</evidence>
<proteinExistence type="inferred from homology"/>
<protein>
    <recommendedName>
        <fullName evidence="3 9">Gluconokinase</fullName>
        <ecNumber evidence="3 9">2.7.1.12</ecNumber>
    </recommendedName>
</protein>
<keyword evidence="7 9" id="KW-0067">ATP-binding</keyword>
<keyword evidence="4 9" id="KW-0808">Transferase</keyword>
<comment type="similarity">
    <text evidence="2 9">Belongs to the gluconokinase GntK/GntV family.</text>
</comment>
<dbReference type="RefSeq" id="WP_253861694.1">
    <property type="nucleotide sequence ID" value="NZ_BAAALN010000001.1"/>
</dbReference>
<dbReference type="InterPro" id="IPR006001">
    <property type="entry name" value="Therm_gnt_kin"/>
</dbReference>
<dbReference type="InterPro" id="IPR027417">
    <property type="entry name" value="P-loop_NTPase"/>
</dbReference>
<reference evidence="11" key="1">
    <citation type="journal article" date="2019" name="Int. J. Syst. Evol. Microbiol.">
        <title>The Global Catalogue of Microorganisms (GCM) 10K type strain sequencing project: providing services to taxonomists for standard genome sequencing and annotation.</title>
        <authorList>
            <consortium name="The Broad Institute Genomics Platform"/>
            <consortium name="The Broad Institute Genome Sequencing Center for Infectious Disease"/>
            <person name="Wu L."/>
            <person name="Ma J."/>
        </authorList>
    </citation>
    <scope>NUCLEOTIDE SEQUENCE [LARGE SCALE GENOMIC DNA]</scope>
    <source>
        <strain evidence="11">JCM 13023</strain>
    </source>
</reference>
<dbReference type="CDD" id="cd02021">
    <property type="entry name" value="GntK"/>
    <property type="match status" value="1"/>
</dbReference>
<gene>
    <name evidence="10" type="ORF">GCM10009676_03890</name>
</gene>
<evidence type="ECO:0000256" key="3">
    <source>
        <dbReference type="ARBA" id="ARBA00012054"/>
    </source>
</evidence>
<evidence type="ECO:0000313" key="10">
    <source>
        <dbReference type="EMBL" id="GAA1225303.1"/>
    </source>
</evidence>
<dbReference type="EMBL" id="BAAALN010000001">
    <property type="protein sequence ID" value="GAA1225303.1"/>
    <property type="molecule type" value="Genomic_DNA"/>
</dbReference>
<evidence type="ECO:0000256" key="8">
    <source>
        <dbReference type="ARBA" id="ARBA00048090"/>
    </source>
</evidence>
<evidence type="ECO:0000256" key="7">
    <source>
        <dbReference type="ARBA" id="ARBA00022840"/>
    </source>
</evidence>
<organism evidence="10 11">
    <name type="scientific">Prauserella halophila</name>
    <dbReference type="NCBI Taxonomy" id="185641"/>
    <lineage>
        <taxon>Bacteria</taxon>
        <taxon>Bacillati</taxon>
        <taxon>Actinomycetota</taxon>
        <taxon>Actinomycetes</taxon>
        <taxon>Pseudonocardiales</taxon>
        <taxon>Pseudonocardiaceae</taxon>
        <taxon>Prauserella</taxon>
    </lineage>
</organism>
<sequence length="186" mass="19433">MSATCLVVMGVSGAGKSTVAAHLADALGWPMAEADEFHPEANIAKMSAGTPLTDADRVPWLEALRAWIDRRDAAGESVIVTCSALKRTYRDILRRAGAQVRFVHLRGSTDTVGGRLSGRSGHFMPTALLESQFADLEPLDPDEDGVALDVTATPEVITTTALDHLGLRPAGSTGAADAAPDSNTPG</sequence>
<evidence type="ECO:0000256" key="4">
    <source>
        <dbReference type="ARBA" id="ARBA00022679"/>
    </source>
</evidence>
<keyword evidence="5 9" id="KW-0547">Nucleotide-binding</keyword>
<evidence type="ECO:0000256" key="1">
    <source>
        <dbReference type="ARBA" id="ARBA00004761"/>
    </source>
</evidence>
<comment type="catalytic activity">
    <reaction evidence="8 9">
        <text>D-gluconate + ATP = 6-phospho-D-gluconate + ADP + H(+)</text>
        <dbReference type="Rhea" id="RHEA:19433"/>
        <dbReference type="ChEBI" id="CHEBI:15378"/>
        <dbReference type="ChEBI" id="CHEBI:18391"/>
        <dbReference type="ChEBI" id="CHEBI:30616"/>
        <dbReference type="ChEBI" id="CHEBI:58759"/>
        <dbReference type="ChEBI" id="CHEBI:456216"/>
        <dbReference type="EC" id="2.7.1.12"/>
    </reaction>
</comment>
<accession>A0ABP4GLS3</accession>
<comment type="pathway">
    <text evidence="1">Carbohydrate acid metabolism.</text>
</comment>
<keyword evidence="11" id="KW-1185">Reference proteome</keyword>
<evidence type="ECO:0000256" key="6">
    <source>
        <dbReference type="ARBA" id="ARBA00022777"/>
    </source>
</evidence>
<evidence type="ECO:0000256" key="2">
    <source>
        <dbReference type="ARBA" id="ARBA00008420"/>
    </source>
</evidence>
<keyword evidence="6 9" id="KW-0418">Kinase</keyword>